<evidence type="ECO:0000313" key="2">
    <source>
        <dbReference type="EMBL" id="BEQ14808.1"/>
    </source>
</evidence>
<keyword evidence="3" id="KW-1185">Reference proteome</keyword>
<dbReference type="KEGG" id="dmp:FAK_18740"/>
<dbReference type="InterPro" id="IPR050662">
    <property type="entry name" value="Sec-metab_biosynth-thioest"/>
</dbReference>
<evidence type="ECO:0000313" key="3">
    <source>
        <dbReference type="Proteomes" id="UP001366166"/>
    </source>
</evidence>
<organism evidence="2 3">
    <name type="scientific">Desulfoferula mesophila</name>
    <dbReference type="NCBI Taxonomy" id="3058419"/>
    <lineage>
        <taxon>Bacteria</taxon>
        <taxon>Pseudomonadati</taxon>
        <taxon>Thermodesulfobacteriota</taxon>
        <taxon>Desulfarculia</taxon>
        <taxon>Desulfarculales</taxon>
        <taxon>Desulfarculaceae</taxon>
        <taxon>Desulfoferula</taxon>
    </lineage>
</organism>
<proteinExistence type="predicted"/>
<dbReference type="Pfam" id="PF00753">
    <property type="entry name" value="Lactamase_B"/>
    <property type="match status" value="1"/>
</dbReference>
<protein>
    <recommendedName>
        <fullName evidence="1">Metallo-beta-lactamase domain-containing protein</fullName>
    </recommendedName>
</protein>
<gene>
    <name evidence="2" type="ORF">FAK_18740</name>
</gene>
<accession>A0AAU9ECF6</accession>
<dbReference type="Proteomes" id="UP001366166">
    <property type="component" value="Chromosome"/>
</dbReference>
<dbReference type="PANTHER" id="PTHR23131:SF4">
    <property type="entry name" value="METALLO-BETA-LACTAMASE SUPERFAMILY POTEIN"/>
    <property type="match status" value="1"/>
</dbReference>
<dbReference type="InterPro" id="IPR036388">
    <property type="entry name" value="WH-like_DNA-bd_sf"/>
</dbReference>
<dbReference type="InterPro" id="IPR036866">
    <property type="entry name" value="RibonucZ/Hydroxyglut_hydro"/>
</dbReference>
<dbReference type="InterPro" id="IPR001279">
    <property type="entry name" value="Metallo-B-lactamas"/>
</dbReference>
<dbReference type="PANTHER" id="PTHR23131">
    <property type="entry name" value="ENDORIBONUCLEASE LACTB2"/>
    <property type="match status" value="1"/>
</dbReference>
<name>A0AAU9ECF6_9BACT</name>
<dbReference type="RefSeq" id="WP_338606482.1">
    <property type="nucleotide sequence ID" value="NZ_AP028679.1"/>
</dbReference>
<sequence>MIHEVAPSLYRVQIPLPNSPLKFLNSYFILGEPRNLIVDTGLNRPECLRALRAGMRQLGVDLERTDFFITHMHSDHFALTSQVVGKTSRVFFNRPEAEIVEAGFHWEPMIAYGGLNGFPRAELEAALNAHPGFKHGSTWMPYLNIIEEGEPMSVGDYHFTCLITPGHTLGHTCLWEAERKILIAGDHILGDITPNIQCWRDGFDPLAMYLESLDKTTRLDAQLVLPGHRSLIQNIKERIGQLKEHHHLRLEEIRGIMSAAPRDAYQTAAHMSWDINCSSWEEFPVAQKWFATGEAMAHLRYLENRGEVMVTEESGQRIYGPAI</sequence>
<dbReference type="Gene3D" id="3.60.15.10">
    <property type="entry name" value="Ribonuclease Z/Hydroxyacylglutathione hydrolase-like"/>
    <property type="match status" value="1"/>
</dbReference>
<reference evidence="3" key="1">
    <citation type="journal article" date="2023" name="Arch. Microbiol.">
        <title>Desulfoferula mesophilus gen. nov. sp. nov., a mesophilic sulfate-reducing bacterium isolated from a brackish lake sediment.</title>
        <authorList>
            <person name="Watanabe T."/>
            <person name="Yabe T."/>
            <person name="Tsuji J.M."/>
            <person name="Fukui M."/>
        </authorList>
    </citation>
    <scope>NUCLEOTIDE SEQUENCE [LARGE SCALE GENOMIC DNA]</scope>
    <source>
        <strain evidence="3">12FAK</strain>
    </source>
</reference>
<dbReference type="EMBL" id="AP028679">
    <property type="protein sequence ID" value="BEQ14808.1"/>
    <property type="molecule type" value="Genomic_DNA"/>
</dbReference>
<feature type="domain" description="Metallo-beta-lactamase" evidence="1">
    <location>
        <begin position="23"/>
        <end position="228"/>
    </location>
</feature>
<dbReference type="SMART" id="SM00849">
    <property type="entry name" value="Lactamase_B"/>
    <property type="match status" value="1"/>
</dbReference>
<dbReference type="AlphaFoldDB" id="A0AAU9ECF6"/>
<dbReference type="Gene3D" id="1.10.10.10">
    <property type="entry name" value="Winged helix-like DNA-binding domain superfamily/Winged helix DNA-binding domain"/>
    <property type="match status" value="1"/>
</dbReference>
<dbReference type="SUPFAM" id="SSF56281">
    <property type="entry name" value="Metallo-hydrolase/oxidoreductase"/>
    <property type="match status" value="1"/>
</dbReference>
<evidence type="ECO:0000259" key="1">
    <source>
        <dbReference type="SMART" id="SM00849"/>
    </source>
</evidence>